<organism evidence="2 3">
    <name type="scientific">Ameca splendens</name>
    <dbReference type="NCBI Taxonomy" id="208324"/>
    <lineage>
        <taxon>Eukaryota</taxon>
        <taxon>Metazoa</taxon>
        <taxon>Chordata</taxon>
        <taxon>Craniata</taxon>
        <taxon>Vertebrata</taxon>
        <taxon>Euteleostomi</taxon>
        <taxon>Actinopterygii</taxon>
        <taxon>Neopterygii</taxon>
        <taxon>Teleostei</taxon>
        <taxon>Neoteleostei</taxon>
        <taxon>Acanthomorphata</taxon>
        <taxon>Ovalentaria</taxon>
        <taxon>Atherinomorphae</taxon>
        <taxon>Cyprinodontiformes</taxon>
        <taxon>Goodeidae</taxon>
        <taxon>Ameca</taxon>
    </lineage>
</organism>
<proteinExistence type="predicted"/>
<sequence length="99" mass="11717">MVPVFPPACLLLSESNMVLKDPNKHGPLKHHLAYKFCCHQHKHDEQYHISGELIQEEVNKEKRAKYRILRYSTCKRHYRKQTQKPLSSKKDLNHSRATP</sequence>
<evidence type="ECO:0000313" key="2">
    <source>
        <dbReference type="EMBL" id="MEQ2292700.1"/>
    </source>
</evidence>
<comment type="caution">
    <text evidence="2">The sequence shown here is derived from an EMBL/GenBank/DDBJ whole genome shotgun (WGS) entry which is preliminary data.</text>
</comment>
<evidence type="ECO:0000256" key="1">
    <source>
        <dbReference type="SAM" id="MobiDB-lite"/>
    </source>
</evidence>
<dbReference type="Proteomes" id="UP001469553">
    <property type="component" value="Unassembled WGS sequence"/>
</dbReference>
<evidence type="ECO:0000313" key="3">
    <source>
        <dbReference type="Proteomes" id="UP001469553"/>
    </source>
</evidence>
<keyword evidence="3" id="KW-1185">Reference proteome</keyword>
<protein>
    <submittedName>
        <fullName evidence="2">Uncharacterized protein</fullName>
    </submittedName>
</protein>
<gene>
    <name evidence="2" type="ORF">AMECASPLE_025605</name>
</gene>
<feature type="region of interest" description="Disordered" evidence="1">
    <location>
        <begin position="76"/>
        <end position="99"/>
    </location>
</feature>
<name>A0ABV0YGZ7_9TELE</name>
<accession>A0ABV0YGZ7</accession>
<feature type="compositionally biased region" description="Basic and acidic residues" evidence="1">
    <location>
        <begin position="88"/>
        <end position="99"/>
    </location>
</feature>
<dbReference type="EMBL" id="JAHRIP010030749">
    <property type="protein sequence ID" value="MEQ2292700.1"/>
    <property type="molecule type" value="Genomic_DNA"/>
</dbReference>
<reference evidence="2 3" key="1">
    <citation type="submission" date="2021-06" db="EMBL/GenBank/DDBJ databases">
        <authorList>
            <person name="Palmer J.M."/>
        </authorList>
    </citation>
    <scope>NUCLEOTIDE SEQUENCE [LARGE SCALE GENOMIC DNA]</scope>
    <source>
        <strain evidence="2 3">AS_MEX2019</strain>
        <tissue evidence="2">Muscle</tissue>
    </source>
</reference>